<keyword evidence="7" id="KW-1133">Transmembrane helix</keyword>
<evidence type="ECO:0000256" key="8">
    <source>
        <dbReference type="ARBA" id="ARBA00023136"/>
    </source>
</evidence>
<dbReference type="InterPro" id="IPR027897">
    <property type="entry name" value="DUF4559"/>
</dbReference>
<feature type="coiled-coil region" evidence="12">
    <location>
        <begin position="376"/>
        <end position="403"/>
    </location>
</feature>
<dbReference type="InterPro" id="IPR007111">
    <property type="entry name" value="NACHT_NTPase"/>
</dbReference>
<keyword evidence="8" id="KW-0472">Membrane</keyword>
<keyword evidence="10" id="KW-0325">Glycoprotein</keyword>
<proteinExistence type="predicted"/>
<dbReference type="InterPro" id="IPR032675">
    <property type="entry name" value="LRR_dom_sf"/>
</dbReference>
<protein>
    <recommendedName>
        <fullName evidence="14">NACHT domain-containing protein</fullName>
    </recommendedName>
</protein>
<keyword evidence="6" id="KW-0067">ATP-binding</keyword>
<dbReference type="GO" id="GO:0005886">
    <property type="term" value="C:plasma membrane"/>
    <property type="evidence" value="ECO:0007669"/>
    <property type="project" value="UniProtKB-SubCell"/>
</dbReference>
<comment type="caution">
    <text evidence="15">The sequence shown here is derived from an EMBL/GenBank/DDBJ whole genome shotgun (WGS) entry which is preliminary data.</text>
</comment>
<evidence type="ECO:0000259" key="14">
    <source>
        <dbReference type="PROSITE" id="PS50837"/>
    </source>
</evidence>
<feature type="domain" description="NACHT" evidence="14">
    <location>
        <begin position="499"/>
        <end position="693"/>
    </location>
</feature>
<evidence type="ECO:0000313" key="15">
    <source>
        <dbReference type="EMBL" id="KAK3591478.1"/>
    </source>
</evidence>
<keyword evidence="4" id="KW-0732">Signal</keyword>
<evidence type="ECO:0000256" key="11">
    <source>
        <dbReference type="ARBA" id="ARBA00037847"/>
    </source>
</evidence>
<evidence type="ECO:0000256" key="4">
    <source>
        <dbReference type="ARBA" id="ARBA00022729"/>
    </source>
</evidence>
<reference evidence="15" key="1">
    <citation type="journal article" date="2021" name="Genome Biol. Evol.">
        <title>A High-Quality Reference Genome for a Parasitic Bivalve with Doubly Uniparental Inheritance (Bivalvia: Unionida).</title>
        <authorList>
            <person name="Smith C.H."/>
        </authorList>
    </citation>
    <scope>NUCLEOTIDE SEQUENCE</scope>
    <source>
        <strain evidence="15">CHS0354</strain>
    </source>
</reference>
<evidence type="ECO:0000256" key="5">
    <source>
        <dbReference type="ARBA" id="ARBA00022741"/>
    </source>
</evidence>
<evidence type="ECO:0000256" key="3">
    <source>
        <dbReference type="ARBA" id="ARBA00022692"/>
    </source>
</evidence>
<sequence>MALVQQGNTLEERLKDPGYKNWLKAGMCLIHVKEGLETFVDAESKVLHKDILTKCTPCGQCTQDGVKHKNRQKLCPSCDSFKDEIKKRHKYSSPNWDNTDVQKWTNDHWSVSKCIMNPGQSGNHSASDTDISGLLNFIINYKKFQDTKYGDIQNNAVKLCVCHVNLLTTYQQEFRKVTSFIWVGRIKITQPLGLYGIMVREIRNHLIHSGDVQLLEADLKSYTGEMLTLLMDEKPDGQLKGNQEAMRACLQIQEVVKTKFLIHLKDEYKVRLIALEGRIDFIESEMQAINGKLKKSEQDFDEFKKGTNIQGQEIKKTTEEVRGLKETYEQFQSVLDKLQEDRNAVQTLKVGLQFQETWIRNLEEMLENKFSSIYDSMQIKEKLDELQNQLSEVKSRVEQHDSQIRDHDSQIQDLHNWVSGQRNTESEKEMDNMREDLKSWYKSRSTVPISPLEENECAPLEELFTDVIIERQMDEKNSRNKKKEKLSSYKQIFLDKNNQRIILTGLSGSGKSTFCRKLVCAWCTEEPNKHIDTTRMSDSSNSDSQKATPDKMAEMTDSSIPGSQIAIADQKTDLNVPCISGIIKDLNNVKTDSSVSESSVAVTDQDILVSFTLLFYVYSPKISNEKTLIEVLYNHCLKRESDQLSTFLQEHPEKILIILDGMDEMEDSIPPFLSDLLERKLHPRIVVLMAMRPWRISKLKLKPVSHYDLLLEIQGFSKDNAFKYVEKVIDLNKKHMTMERLSPSPEEMEMMTSFRDVPLLLLFLAHVWCEDQCLPKRRQDLYKKILDCLIKRCLNKTGDKYIIAVTDQDDINMKKDKFWGLYIDGICKAAFHFLLQGVSGPTVIMREESLMIKLGNNAQLKLCALLDCGILSKLDAFSPLEKNVSVTFLHLSIQEYLTSMHLVYNEDAFRNFLVSLNTLNDVLRYENLFIFICGLDAEKGHTAFKRICEVCDDDINVSTYRQGRDVDQYMQIRSSVWNLNEMYKTCLNEMDSQDRVEIPDVTMHDKGELFKCLISRLRSFSLKSLHLEYITLLHHHLVEMTSLTNLTSLKLSTVEISDECSRLLCSCISGFARLKWLELRCFALHDGVLELRSLTNLTDLKLLYLTLSEKCSISLCSSINGFIHLESLVLICMTLHGVIDLKNLTKLASLTLWDLSMSEECSRSLCSSISGCTQLENLELKDIILYDGVLEFRNLTNLTSLRLLDLKMSEDCSRSLCGSIRGCTHLEELVLISINLYDAVLVLSSLTDLTLLTMSMVTMSVDCSKLQLVSISSCTHLKSLELNQIMLHDGILELRSLTNLTSFTLEHVIMSEECSTSLCNSVNGCSRLESLKLLNITLHDGVLEARNLINVTSIILTNVTMSKECCRFLCRSISGFIHLKTLELNLITLHDGILDLRNLNDLTSLTLSGVTMSQECSRCLCSSIGDHNQLSHMQIKDITLHNGVLELRTLNKLTFLTLCNVVMSEDCCRSLCSSISVCDRLDSLELKNIALHDGVLELKSLTNLTSFTLDGVTISKECSRSLCSSVSGCIYLQRLYLMNISLLDGVLDLRSLNNLTVLVLWKVTMSMECSRALCSSLSGCTDLQLRELNLMTLHNDVLAMRNLTAMPSHVLSGVTMFGESSRGLCWNINGCTHLDNLQLENIHDCVLELKGFIDLTSLTLENVTMSEECSRSVCSSIISCIQLTDLELTDIDLHNGILELWSLTNLTSLRLGYVTMSEECTRSVCSSIISCIQLTNLELTDINLHNGILELWSLTNLTSLRLRYVTMSEECIRSVCSSIISCIQLTDLELKNMDFHDGILELWSLTNLTSLRLGYVTMSEECSRSVCSSIISCIQLTNLELTDINLHNGILELWSLTNLTSLRLRYVTMSEECIRSVCSSIISCIQLTDLELKNMNFHDGILELRSLTNLTFLTVENVTISEDCSRSLCSSISGFTDMKSLKLKYIKLHDGVFELRRLTNLSFLKVGSVTMSEECSRSLCSSISRCTRLKSLYLKDITLLDGILEMRSLTNLTSLTLVCVTISEECSRSLCSSISRCTRLKSLYLKDITLFDGILEMRSLTNLTSLTLVCVTMSEECIRSLCSSICSCIQLERLELWDTTLCDVVLELRSRTNLIFALGSVTLSEECSRSLCGSINGCTRLKSLDLKNITLLDGVLDLRSLINLTYLTLENVAMPEECCRSFCGSICWRFHLEKLDLKNMTLHDGVLELWGLNSLTCLTLGNVNMSEESSRSLCNSINCCIHLMSLELTDIKLHNGVLELRGLNSLTCLTLGNVNMSEESSRSLCNSINCCIHLMSLELTDIKLHNGVLELRGLNSLIYLTLGNVNMSEESSRSLCNSINCCIHLTSLELTDIKLHDGILELKSLTSLKFLTLGSVVMSEECIRSLCSSINVCTFLENLELKETSLHDCVFDLRSLTNLTFLKLEQVTMSEECSLSLCRSINSCTHIKSLELKQITFYGGVFDLRSLTNLTSLKLLQVTMSKESIRDFCCSISGCSHLEKLELNLMMLHDGVLDFRSLTNLTLFTLGSVTMSEEYSIFLCSAVSSCTYIESLELKQITLHCGVLDLRSLTNLTNLKLREITMSEECSLSLCHSINSCTHIESLELKQITFYGGVFDLRSLTNLTCLKLWQVTMSEESIRDFCSSISGCTHLEELELKLMMLHDGVLDLRSLTNLTLFTLGSVTMTEECSISLCSTVSSCTYIESLELKQITLHGGVLELRGLNSLTYLTLSSVNMSKESSRSLCNSINCCIHLMSLELTDIKLHDGILELKSLTSLKFLTLGSVVMSVECIRSLYSSINGCTFLENLELKETSLHDCVFDLRSLTNLTFLKLGEVTMSEECSLSLCCSINSCTHIESLELKQITFYGGVFDLRSLTNLTCLTLWQVTMSEESIRDFCSSISGCTHLEKLELNLMMLHDGVLDLKSLTNLTLFTLESVTMSEECSISLCSTVSSCTYIESLELKQITLHGGVFDLRSLTNLTILKLGEVTMSEECSLSLCRSINSCTHIKSLELKQITLHGGVFDLRSLTNLTCLKLWQVTMSEECSRSLCSSISGCTYLEELELHHITLRDNVLDLRSLSHLRTLQFLYVTMSPLCRQTLLASLKNCKRLKLCEIPDSDFTNVEN</sequence>
<dbReference type="EMBL" id="JAEAOA010001888">
    <property type="protein sequence ID" value="KAK3591478.1"/>
    <property type="molecule type" value="Genomic_DNA"/>
</dbReference>
<evidence type="ECO:0000256" key="1">
    <source>
        <dbReference type="ARBA" id="ARBA00004236"/>
    </source>
</evidence>
<keyword evidence="16" id="KW-1185">Reference proteome</keyword>
<dbReference type="InterPro" id="IPR027417">
    <property type="entry name" value="P-loop_NTPase"/>
</dbReference>
<comment type="subcellular location">
    <subcellularLocation>
        <location evidence="1">Cell membrane</location>
    </subcellularLocation>
    <subcellularLocation>
        <location evidence="11">Endomembrane system</location>
        <topology evidence="11">Single-pass membrane protein</topology>
    </subcellularLocation>
</comment>
<keyword evidence="2" id="KW-1003">Cell membrane</keyword>
<reference evidence="15" key="2">
    <citation type="journal article" date="2021" name="Genome Biol. Evol.">
        <title>Developing a high-quality reference genome for a parasitic bivalve with doubly uniparental inheritance (Bivalvia: Unionida).</title>
        <authorList>
            <person name="Smith C.H."/>
        </authorList>
    </citation>
    <scope>NUCLEOTIDE SEQUENCE</scope>
    <source>
        <strain evidence="15">CHS0354</strain>
        <tissue evidence="15">Mantle</tissue>
    </source>
</reference>
<dbReference type="Pfam" id="PF05729">
    <property type="entry name" value="NACHT"/>
    <property type="match status" value="1"/>
</dbReference>
<evidence type="ECO:0000256" key="6">
    <source>
        <dbReference type="ARBA" id="ARBA00022840"/>
    </source>
</evidence>
<organism evidence="15 16">
    <name type="scientific">Potamilus streckersoni</name>
    <dbReference type="NCBI Taxonomy" id="2493646"/>
    <lineage>
        <taxon>Eukaryota</taxon>
        <taxon>Metazoa</taxon>
        <taxon>Spiralia</taxon>
        <taxon>Lophotrochozoa</taxon>
        <taxon>Mollusca</taxon>
        <taxon>Bivalvia</taxon>
        <taxon>Autobranchia</taxon>
        <taxon>Heteroconchia</taxon>
        <taxon>Palaeoheterodonta</taxon>
        <taxon>Unionida</taxon>
        <taxon>Unionoidea</taxon>
        <taxon>Unionidae</taxon>
        <taxon>Ambleminae</taxon>
        <taxon>Lampsilini</taxon>
        <taxon>Potamilus</taxon>
    </lineage>
</organism>
<evidence type="ECO:0000256" key="9">
    <source>
        <dbReference type="ARBA" id="ARBA00023170"/>
    </source>
</evidence>
<evidence type="ECO:0000256" key="2">
    <source>
        <dbReference type="ARBA" id="ARBA00022475"/>
    </source>
</evidence>
<evidence type="ECO:0000256" key="10">
    <source>
        <dbReference type="ARBA" id="ARBA00023180"/>
    </source>
</evidence>
<accession>A0AAE0VUT0</accession>
<dbReference type="Pfam" id="PF15112">
    <property type="entry name" value="DUF4559"/>
    <property type="match status" value="1"/>
</dbReference>
<dbReference type="SUPFAM" id="SSF52047">
    <property type="entry name" value="RNI-like"/>
    <property type="match status" value="7"/>
</dbReference>
<reference evidence="15" key="3">
    <citation type="submission" date="2023-05" db="EMBL/GenBank/DDBJ databases">
        <authorList>
            <person name="Smith C.H."/>
        </authorList>
    </citation>
    <scope>NUCLEOTIDE SEQUENCE</scope>
    <source>
        <strain evidence="15">CHS0354</strain>
        <tissue evidence="15">Mantle</tissue>
    </source>
</reference>
<dbReference type="Gene3D" id="3.40.50.300">
    <property type="entry name" value="P-loop containing nucleotide triphosphate hydrolases"/>
    <property type="match status" value="2"/>
</dbReference>
<keyword evidence="3" id="KW-0812">Transmembrane</keyword>
<dbReference type="GO" id="GO:0005524">
    <property type="term" value="F:ATP binding"/>
    <property type="evidence" value="ECO:0007669"/>
    <property type="project" value="UniProtKB-KW"/>
</dbReference>
<keyword evidence="9" id="KW-0675">Receptor</keyword>
<evidence type="ECO:0000313" key="16">
    <source>
        <dbReference type="Proteomes" id="UP001195483"/>
    </source>
</evidence>
<feature type="region of interest" description="Disordered" evidence="13">
    <location>
        <begin position="531"/>
        <end position="558"/>
    </location>
</feature>
<feature type="coiled-coil region" evidence="12">
    <location>
        <begin position="265"/>
        <end position="348"/>
    </location>
</feature>
<name>A0AAE0VUT0_9BIVA</name>
<dbReference type="PANTHER" id="PTHR48052:SF8">
    <property type="entry name" value="LRR RECEPTOR-LIKE SERINE_THREONINE-PROTEIN KINASE FLS2"/>
    <property type="match status" value="1"/>
</dbReference>
<gene>
    <name evidence="15" type="ORF">CHS0354_031584</name>
</gene>
<keyword evidence="12" id="KW-0175">Coiled coil</keyword>
<keyword evidence="5" id="KW-0547">Nucleotide-binding</keyword>
<evidence type="ECO:0000256" key="13">
    <source>
        <dbReference type="SAM" id="MobiDB-lite"/>
    </source>
</evidence>
<dbReference type="PANTHER" id="PTHR48052">
    <property type="entry name" value="UNNAMED PRODUCT"/>
    <property type="match status" value="1"/>
</dbReference>
<dbReference type="Proteomes" id="UP001195483">
    <property type="component" value="Unassembled WGS sequence"/>
</dbReference>
<dbReference type="Gene3D" id="3.80.10.10">
    <property type="entry name" value="Ribonuclease Inhibitor"/>
    <property type="match status" value="9"/>
</dbReference>
<dbReference type="SUPFAM" id="SSF52540">
    <property type="entry name" value="P-loop containing nucleoside triphosphate hydrolases"/>
    <property type="match status" value="1"/>
</dbReference>
<evidence type="ECO:0000256" key="12">
    <source>
        <dbReference type="SAM" id="Coils"/>
    </source>
</evidence>
<feature type="compositionally biased region" description="Polar residues" evidence="13">
    <location>
        <begin position="536"/>
        <end position="547"/>
    </location>
</feature>
<dbReference type="GO" id="GO:0012505">
    <property type="term" value="C:endomembrane system"/>
    <property type="evidence" value="ECO:0007669"/>
    <property type="project" value="UniProtKB-SubCell"/>
</dbReference>
<evidence type="ECO:0000256" key="7">
    <source>
        <dbReference type="ARBA" id="ARBA00022989"/>
    </source>
</evidence>
<dbReference type="PROSITE" id="PS50837">
    <property type="entry name" value="NACHT"/>
    <property type="match status" value="1"/>
</dbReference>